<evidence type="ECO:0000313" key="4">
    <source>
        <dbReference type="Ensembl" id="ENSCCRP00000135504.1"/>
    </source>
</evidence>
<evidence type="ECO:0000256" key="1">
    <source>
        <dbReference type="ARBA" id="ARBA00009163"/>
    </source>
</evidence>
<dbReference type="OMA" id="NCERIHR"/>
<dbReference type="GO" id="GO:0005737">
    <property type="term" value="C:cytoplasm"/>
    <property type="evidence" value="ECO:0007669"/>
    <property type="project" value="TreeGrafter"/>
</dbReference>
<dbReference type="Proteomes" id="UP001108240">
    <property type="component" value="Unplaced"/>
</dbReference>
<dbReference type="InterPro" id="IPR040242">
    <property type="entry name" value="TPRG1-like"/>
</dbReference>
<dbReference type="InterPro" id="IPR034753">
    <property type="entry name" value="hSac2"/>
</dbReference>
<keyword evidence="5" id="KW-1185">Reference proteome</keyword>
<feature type="compositionally biased region" description="Polar residues" evidence="2">
    <location>
        <begin position="124"/>
        <end position="133"/>
    </location>
</feature>
<dbReference type="GeneTree" id="ENSGT00390000001652"/>
<name>A0A9J7ZQY8_CYPCA</name>
<feature type="compositionally biased region" description="Polar residues" evidence="2">
    <location>
        <begin position="100"/>
        <end position="117"/>
    </location>
</feature>
<protein>
    <submittedName>
        <fullName evidence="4">Tumor protein p63 regulated 1</fullName>
    </submittedName>
</protein>
<evidence type="ECO:0000259" key="3">
    <source>
        <dbReference type="PROSITE" id="PS51791"/>
    </source>
</evidence>
<proteinExistence type="inferred from homology"/>
<feature type="region of interest" description="Disordered" evidence="2">
    <location>
        <begin position="81"/>
        <end position="133"/>
    </location>
</feature>
<comment type="similarity">
    <text evidence="1">Belongs to the TPRG1 family.</text>
</comment>
<dbReference type="InterPro" id="IPR022158">
    <property type="entry name" value="Inositol_phosphatase"/>
</dbReference>
<evidence type="ECO:0000256" key="2">
    <source>
        <dbReference type="SAM" id="MobiDB-lite"/>
    </source>
</evidence>
<accession>A0A9J7ZQY8</accession>
<sequence length="357" mass="40493">METCFLFYPFMKWICCTLKHPCCWMRIQDVILGTLGILELIMIYASGNSQSFISSQRAETGQQMVSNIATWVTMSEKDEETFKSVDLEQQTEKTPEPDNPQESPSGTETDKPSTPSTEAKAESPPSTHTSAAKVKWTSSVEQFKLKRFFVLRPGTLDHGIEDVKALVNPTEDGAVQSVWLMAEVDHWNNEKERLVLITENTLLIFKYDFVMLNCEQIQKIPLNYIDRICHGTFCFPPRSLLTREGEGVRVFWDKLREPSFTSRWNPFSVEYPFTTFTYHPVKSANEELGRLCDIQNFREQLTSAAQKAHSKNPVPGKANGVLVLNQPILIEAYVGLMSVIGNQNKLGYCLARGNIGF</sequence>
<dbReference type="AlphaFoldDB" id="A0A9J7ZQY8"/>
<organism evidence="4 5">
    <name type="scientific">Cyprinus carpio carpio</name>
    <dbReference type="NCBI Taxonomy" id="630221"/>
    <lineage>
        <taxon>Eukaryota</taxon>
        <taxon>Metazoa</taxon>
        <taxon>Chordata</taxon>
        <taxon>Craniata</taxon>
        <taxon>Vertebrata</taxon>
        <taxon>Euteleostomi</taxon>
        <taxon>Actinopterygii</taxon>
        <taxon>Neopterygii</taxon>
        <taxon>Teleostei</taxon>
        <taxon>Ostariophysi</taxon>
        <taxon>Cypriniformes</taxon>
        <taxon>Cyprinidae</taxon>
        <taxon>Cyprininae</taxon>
        <taxon>Cyprinus</taxon>
    </lineage>
</organism>
<dbReference type="PROSITE" id="PS51791">
    <property type="entry name" value="HSAC2"/>
    <property type="match status" value="1"/>
</dbReference>
<dbReference type="Pfam" id="PF12456">
    <property type="entry name" value="hSac2"/>
    <property type="match status" value="1"/>
</dbReference>
<reference evidence="4" key="1">
    <citation type="submission" date="2025-08" db="UniProtKB">
        <authorList>
            <consortium name="Ensembl"/>
        </authorList>
    </citation>
    <scope>IDENTIFICATION</scope>
</reference>
<dbReference type="PANTHER" id="PTHR31108:SF6">
    <property type="entry name" value="TUMOR PROTEIN P63-REGULATED GENE 1 PROTEIN"/>
    <property type="match status" value="1"/>
</dbReference>
<reference evidence="4" key="2">
    <citation type="submission" date="2025-09" db="UniProtKB">
        <authorList>
            <consortium name="Ensembl"/>
        </authorList>
    </citation>
    <scope>IDENTIFICATION</scope>
</reference>
<feature type="compositionally biased region" description="Basic and acidic residues" evidence="2">
    <location>
        <begin position="81"/>
        <end position="96"/>
    </location>
</feature>
<dbReference type="Ensembl" id="ENSCCRT00000111384.1">
    <property type="protein sequence ID" value="ENSCCRP00000135504.1"/>
    <property type="gene ID" value="ENSCCRG00000037071.2"/>
</dbReference>
<evidence type="ECO:0000313" key="5">
    <source>
        <dbReference type="Proteomes" id="UP001108240"/>
    </source>
</evidence>
<feature type="domain" description="HSac2" evidence="3">
    <location>
        <begin position="150"/>
        <end position="322"/>
    </location>
</feature>
<dbReference type="PANTHER" id="PTHR31108">
    <property type="entry name" value="TUMOR PROTEIN P63-REGULATED GENE 1-LIKE PROTEIN"/>
    <property type="match status" value="1"/>
</dbReference>